<evidence type="ECO:0000256" key="3">
    <source>
        <dbReference type="ARBA" id="ARBA00022448"/>
    </source>
</evidence>
<dbReference type="InterPro" id="IPR044726">
    <property type="entry name" value="ABCC_6TM_D2"/>
</dbReference>
<feature type="transmembrane region" description="Helical" evidence="10">
    <location>
        <begin position="213"/>
        <end position="234"/>
    </location>
</feature>
<dbReference type="Gene3D" id="3.40.50.300">
    <property type="entry name" value="P-loop containing nucleotide triphosphate hydrolases"/>
    <property type="match status" value="2"/>
</dbReference>
<dbReference type="InterPro" id="IPR027417">
    <property type="entry name" value="P-loop_NTPase"/>
</dbReference>
<feature type="transmembrane region" description="Helical" evidence="10">
    <location>
        <begin position="89"/>
        <end position="115"/>
    </location>
</feature>
<dbReference type="InterPro" id="IPR003593">
    <property type="entry name" value="AAA+_ATPase"/>
</dbReference>
<evidence type="ECO:0000256" key="9">
    <source>
        <dbReference type="ARBA" id="ARBA00023136"/>
    </source>
</evidence>
<dbReference type="CDD" id="cd18580">
    <property type="entry name" value="ABC_6TM_ABCC_D2"/>
    <property type="match status" value="1"/>
</dbReference>
<proteinExistence type="inferred from homology"/>
<keyword evidence="7 13" id="KW-0067">ATP-binding</keyword>
<dbReference type="InterPro" id="IPR050173">
    <property type="entry name" value="ABC_transporter_C-like"/>
</dbReference>
<evidence type="ECO:0000256" key="7">
    <source>
        <dbReference type="ARBA" id="ARBA00022840"/>
    </source>
</evidence>
<feature type="transmembrane region" description="Helical" evidence="10">
    <location>
        <begin position="734"/>
        <end position="754"/>
    </location>
</feature>
<dbReference type="GO" id="GO:0016887">
    <property type="term" value="F:ATP hydrolysis activity"/>
    <property type="evidence" value="ECO:0007669"/>
    <property type="project" value="InterPro"/>
</dbReference>
<comment type="caution">
    <text evidence="13">The sequence shown here is derived from an EMBL/GenBank/DDBJ whole genome shotgun (WGS) entry which is preliminary data.</text>
</comment>
<gene>
    <name evidence="13" type="ORF">P5673_031236</name>
</gene>
<dbReference type="FunFam" id="3.40.50.300:FF:000973">
    <property type="entry name" value="Multidrug resistance-associated protein 4"/>
    <property type="match status" value="1"/>
</dbReference>
<keyword evidence="5" id="KW-0677">Repeat</keyword>
<protein>
    <submittedName>
        <fullName evidence="13">ATP-binding cassette sub-family C member 4</fullName>
    </submittedName>
</protein>
<evidence type="ECO:0000313" key="14">
    <source>
        <dbReference type="Proteomes" id="UP001249851"/>
    </source>
</evidence>
<dbReference type="AlphaFoldDB" id="A0AAD9USQ8"/>
<feature type="transmembrane region" description="Helical" evidence="10">
    <location>
        <begin position="127"/>
        <end position="153"/>
    </location>
</feature>
<feature type="domain" description="ABC transmembrane type-1" evidence="12">
    <location>
        <begin position="735"/>
        <end position="901"/>
    </location>
</feature>
<dbReference type="InterPro" id="IPR011527">
    <property type="entry name" value="ABC1_TM_dom"/>
</dbReference>
<sequence>MEDLSVKNPQNQAGFLSSLTFSWMTGILKLGYKQPLEEKHLFELDSEYHAEKLVVDLEMEWLAEQRSCNARKAKPRFWRAMMRTISNKAYLVMIILRILYSLCFSGMPLLIWFFLKTIESKDSQESFVKILPLVLSFALISMIKSFSLIHLVFKGETAAIKLKAYNDDAIREKFFFFLTLAMFIDDEQASKLPNGRIALAFTSLERSMAIEDLGVSVVFFSFHFLDIAISITIIWKLVAWQALLGACFMLVVAVYGSLSARKTAIWRRHASQLIDNRLELMKEIVAGIRAVKMYAWEWNFRALVATMRRKELLFYRLRGMIISSIYALFFTSTAIAGFISVLALIFSGIEINSFNVFTLLSTLGNLKMISTIFIRESLRFIVDAKTAMARRPQRNIENIVALQAFCRGRKFNPHSIRTESFRENKPTLFSVRRLNASNQSCEPQVVLSKISCFWSNTLDRPSLKDISLKVTNGQLVGITGPVGSGKTSLLMAIVGELPISTGRSYCYGTTAYLSQVPWVFSGTLRENILFGKDFDKKKYDTIIQVCDLKTDLDCFPKGDLTEVGQRGVILSGGQRARVSLARGIYSDADIYLLDDPLSAVDAAVGKHLFNRCIKRFLANRIRILVSHQLQFLKQTDYVIVLGNGAIVQECKYIAKEEQEESALSGATQGQAAGSLLQNCSETTQGLSEQHITVETMLKDERVDLNDEEEDRVVGSVKWWRYWRYFRAGLPVERLLGLFLFLVIAQVSWIAPFWWSSRMSEMPYEEQKSHVTLLIYGSIVAFSLLFSLASSFCYYLTALRASEKLHSTMTEAVLKAPALFFDRNPAGRILNRFSKDLGCMDDLLPGQSLFTIQLLLFLMNGSVLSAVSNVWLFLVCVPLTLLFIFLPKFYLRSSREFRRIEAMTCSPLYLDKNTAALLMLKASTRWLAVRGDILINFLFVAVPTGALLTTQSMSLSYIVEMLDMTQYAIRAALETENHMTSVERVMNYTSIDPEPGYDIGTFPPEQWPHQGALSLCDLSLAYLTDAPKVLNNINITVAPKEKVGIAGRTGAGKSSLVAALFRMPEPEGKMSRVKRLSTCPT</sequence>
<dbReference type="SUPFAM" id="SSF52540">
    <property type="entry name" value="P-loop containing nucleoside triphosphate hydrolases"/>
    <property type="match status" value="2"/>
</dbReference>
<feature type="transmembrane region" description="Helical" evidence="10">
    <location>
        <begin position="325"/>
        <end position="348"/>
    </location>
</feature>
<keyword evidence="4 10" id="KW-0812">Transmembrane</keyword>
<dbReference type="InterPro" id="IPR003439">
    <property type="entry name" value="ABC_transporter-like_ATP-bd"/>
</dbReference>
<keyword evidence="8 10" id="KW-1133">Transmembrane helix</keyword>
<dbReference type="GO" id="GO:0140359">
    <property type="term" value="F:ABC-type transporter activity"/>
    <property type="evidence" value="ECO:0007669"/>
    <property type="project" value="InterPro"/>
</dbReference>
<feature type="transmembrane region" description="Helical" evidence="10">
    <location>
        <begin position="869"/>
        <end position="890"/>
    </location>
</feature>
<dbReference type="SMART" id="SM00382">
    <property type="entry name" value="AAA"/>
    <property type="match status" value="1"/>
</dbReference>
<dbReference type="SUPFAM" id="SSF90123">
    <property type="entry name" value="ABC transporter transmembrane region"/>
    <property type="match status" value="2"/>
</dbReference>
<keyword evidence="14" id="KW-1185">Reference proteome</keyword>
<dbReference type="InterPro" id="IPR017871">
    <property type="entry name" value="ABC_transporter-like_CS"/>
</dbReference>
<evidence type="ECO:0000259" key="12">
    <source>
        <dbReference type="PROSITE" id="PS50929"/>
    </source>
</evidence>
<keyword evidence="3" id="KW-0813">Transport</keyword>
<comment type="subcellular location">
    <subcellularLocation>
        <location evidence="1">Membrane</location>
        <topology evidence="1">Multi-pass membrane protein</topology>
    </subcellularLocation>
</comment>
<dbReference type="PANTHER" id="PTHR24223:SF456">
    <property type="entry name" value="MULTIDRUG RESISTANCE-ASSOCIATED PROTEIN LETHAL(2)03659"/>
    <property type="match status" value="1"/>
</dbReference>
<reference evidence="13" key="1">
    <citation type="journal article" date="2023" name="G3 (Bethesda)">
        <title>Whole genome assembly and annotation of the endangered Caribbean coral Acropora cervicornis.</title>
        <authorList>
            <person name="Selwyn J.D."/>
            <person name="Vollmer S.V."/>
        </authorList>
    </citation>
    <scope>NUCLEOTIDE SEQUENCE</scope>
    <source>
        <strain evidence="13">K2</strain>
    </source>
</reference>
<dbReference type="Pfam" id="PF00664">
    <property type="entry name" value="ABC_membrane"/>
    <property type="match status" value="1"/>
</dbReference>
<dbReference type="InterPro" id="IPR036640">
    <property type="entry name" value="ABC1_TM_sf"/>
</dbReference>
<name>A0AAD9USQ8_ACRCE</name>
<dbReference type="EMBL" id="JARQWQ010000144">
    <property type="protein sequence ID" value="KAK2548566.1"/>
    <property type="molecule type" value="Genomic_DNA"/>
</dbReference>
<dbReference type="Pfam" id="PF00005">
    <property type="entry name" value="ABC_tran"/>
    <property type="match status" value="2"/>
</dbReference>
<dbReference type="Proteomes" id="UP001249851">
    <property type="component" value="Unassembled WGS sequence"/>
</dbReference>
<accession>A0AAD9USQ8</accession>
<dbReference type="CDD" id="cd03250">
    <property type="entry name" value="ABCC_MRP_domain1"/>
    <property type="match status" value="1"/>
</dbReference>
<dbReference type="Gene3D" id="1.20.1560.10">
    <property type="entry name" value="ABC transporter type 1, transmembrane domain"/>
    <property type="match status" value="2"/>
</dbReference>
<organism evidence="13 14">
    <name type="scientific">Acropora cervicornis</name>
    <name type="common">Staghorn coral</name>
    <dbReference type="NCBI Taxonomy" id="6130"/>
    <lineage>
        <taxon>Eukaryota</taxon>
        <taxon>Metazoa</taxon>
        <taxon>Cnidaria</taxon>
        <taxon>Anthozoa</taxon>
        <taxon>Hexacorallia</taxon>
        <taxon>Scleractinia</taxon>
        <taxon>Astrocoeniina</taxon>
        <taxon>Acroporidae</taxon>
        <taxon>Acropora</taxon>
    </lineage>
</organism>
<keyword evidence="9 10" id="KW-0472">Membrane</keyword>
<dbReference type="PANTHER" id="PTHR24223">
    <property type="entry name" value="ATP-BINDING CASSETTE SUB-FAMILY C"/>
    <property type="match status" value="1"/>
</dbReference>
<evidence type="ECO:0000256" key="8">
    <source>
        <dbReference type="ARBA" id="ARBA00022989"/>
    </source>
</evidence>
<feature type="transmembrane region" description="Helical" evidence="10">
    <location>
        <begin position="774"/>
        <end position="796"/>
    </location>
</feature>
<dbReference type="PROSITE" id="PS50893">
    <property type="entry name" value="ABC_TRANSPORTER_2"/>
    <property type="match status" value="1"/>
</dbReference>
<dbReference type="PROSITE" id="PS50929">
    <property type="entry name" value="ABC_TM1F"/>
    <property type="match status" value="2"/>
</dbReference>
<feature type="transmembrane region" description="Helical" evidence="10">
    <location>
        <begin position="926"/>
        <end position="947"/>
    </location>
</feature>
<evidence type="ECO:0000256" key="1">
    <source>
        <dbReference type="ARBA" id="ARBA00004141"/>
    </source>
</evidence>
<evidence type="ECO:0000256" key="10">
    <source>
        <dbReference type="SAM" id="Phobius"/>
    </source>
</evidence>
<evidence type="ECO:0000256" key="2">
    <source>
        <dbReference type="ARBA" id="ARBA00009726"/>
    </source>
</evidence>
<reference evidence="13" key="2">
    <citation type="journal article" date="2023" name="Science">
        <title>Genomic signatures of disease resistance in endangered staghorn corals.</title>
        <authorList>
            <person name="Vollmer S.V."/>
            <person name="Selwyn J.D."/>
            <person name="Despard B.A."/>
            <person name="Roesel C.L."/>
        </authorList>
    </citation>
    <scope>NUCLEOTIDE SEQUENCE</scope>
    <source>
        <strain evidence="13">K2</strain>
    </source>
</reference>
<keyword evidence="6" id="KW-0547">Nucleotide-binding</keyword>
<evidence type="ECO:0000313" key="13">
    <source>
        <dbReference type="EMBL" id="KAK2548566.1"/>
    </source>
</evidence>
<dbReference type="GO" id="GO:0016020">
    <property type="term" value="C:membrane"/>
    <property type="evidence" value="ECO:0007669"/>
    <property type="project" value="UniProtKB-SubCell"/>
</dbReference>
<comment type="similarity">
    <text evidence="2">Belongs to the ABC transporter superfamily. ABCC family. Conjugate transporter (TC 3.A.1.208) subfamily.</text>
</comment>
<dbReference type="PROSITE" id="PS00211">
    <property type="entry name" value="ABC_TRANSPORTER_1"/>
    <property type="match status" value="1"/>
</dbReference>
<feature type="transmembrane region" description="Helical" evidence="10">
    <location>
        <begin position="240"/>
        <end position="258"/>
    </location>
</feature>
<dbReference type="GO" id="GO:0005524">
    <property type="term" value="F:ATP binding"/>
    <property type="evidence" value="ECO:0007669"/>
    <property type="project" value="UniProtKB-KW"/>
</dbReference>
<feature type="domain" description="ABC transmembrane type-1" evidence="12">
    <location>
        <begin position="213"/>
        <end position="366"/>
    </location>
</feature>
<feature type="domain" description="ABC transporter" evidence="11">
    <location>
        <begin position="445"/>
        <end position="668"/>
    </location>
</feature>
<evidence type="ECO:0000256" key="4">
    <source>
        <dbReference type="ARBA" id="ARBA00022692"/>
    </source>
</evidence>
<evidence type="ECO:0000259" key="11">
    <source>
        <dbReference type="PROSITE" id="PS50893"/>
    </source>
</evidence>
<evidence type="ECO:0000256" key="5">
    <source>
        <dbReference type="ARBA" id="ARBA00022737"/>
    </source>
</evidence>
<evidence type="ECO:0000256" key="6">
    <source>
        <dbReference type="ARBA" id="ARBA00022741"/>
    </source>
</evidence>